<reference evidence="7 8" key="1">
    <citation type="submission" date="2015-07" db="EMBL/GenBank/DDBJ databases">
        <title>Whole genome sequence of Ardenticatena maritima DSM 23922.</title>
        <authorList>
            <person name="Hemp J."/>
            <person name="Ward L.M."/>
            <person name="Pace L.A."/>
            <person name="Fischer W.W."/>
        </authorList>
    </citation>
    <scope>NUCLEOTIDE SEQUENCE [LARGE SCALE GENOMIC DNA]</scope>
    <source>
        <strain evidence="7 8">110S</strain>
    </source>
</reference>
<dbReference type="InterPro" id="IPR023603">
    <property type="entry name" value="Low_specificity_L-TA-like"/>
</dbReference>
<dbReference type="GO" id="GO:0006545">
    <property type="term" value="P:glycine biosynthetic process"/>
    <property type="evidence" value="ECO:0007669"/>
    <property type="project" value="TreeGrafter"/>
</dbReference>
<dbReference type="PIRSF" id="PIRSF017617">
    <property type="entry name" value="Thr_aldolase"/>
    <property type="match status" value="1"/>
</dbReference>
<accession>A0A0P6YFZ4</accession>
<dbReference type="Pfam" id="PF01212">
    <property type="entry name" value="Beta_elim_lyase"/>
    <property type="match status" value="1"/>
</dbReference>
<dbReference type="InterPro" id="IPR015424">
    <property type="entry name" value="PyrdxlP-dep_Trfase"/>
</dbReference>
<dbReference type="RefSeq" id="WP_060687126.1">
    <property type="nucleotide sequence ID" value="NZ_LGKN01000003.1"/>
</dbReference>
<gene>
    <name evidence="7" type="ORF">SE16_01925</name>
</gene>
<evidence type="ECO:0000256" key="2">
    <source>
        <dbReference type="ARBA" id="ARBA00006966"/>
    </source>
</evidence>
<dbReference type="NCBIfam" id="NF041359">
    <property type="entry name" value="GntG_guanitoxin"/>
    <property type="match status" value="1"/>
</dbReference>
<keyword evidence="4" id="KW-0456">Lyase</keyword>
<dbReference type="EMBL" id="LGKN01000003">
    <property type="protein sequence ID" value="KPL89262.1"/>
    <property type="molecule type" value="Genomic_DNA"/>
</dbReference>
<organism evidence="7 8">
    <name type="scientific">Ardenticatena maritima</name>
    <dbReference type="NCBI Taxonomy" id="872965"/>
    <lineage>
        <taxon>Bacteria</taxon>
        <taxon>Bacillati</taxon>
        <taxon>Chloroflexota</taxon>
        <taxon>Ardenticatenia</taxon>
        <taxon>Ardenticatenales</taxon>
        <taxon>Ardenticatenaceae</taxon>
        <taxon>Ardenticatena</taxon>
    </lineage>
</organism>
<dbReference type="InterPro" id="IPR015421">
    <property type="entry name" value="PyrdxlP-dep_Trfase_major"/>
</dbReference>
<proteinExistence type="inferred from homology"/>
<evidence type="ECO:0000313" key="8">
    <source>
        <dbReference type="Proteomes" id="UP000050502"/>
    </source>
</evidence>
<dbReference type="CDD" id="cd06502">
    <property type="entry name" value="TA_like"/>
    <property type="match status" value="1"/>
</dbReference>
<sequence length="340" mass="36722">MRLIDLRSDTVTQPSPAMRRAMAEADVGDDVYGEDPTVNRLQAMAAELLGKEAALFVPSGTMGNLICLLVHCGRGDEYIVGNAQHTYLYEAGGASAVGAIHPWVIPNQPDGTLDPAEIEAGVRPNDPHDPRTRLISLENTHNRMGGRVLPPDYLWRVRQIADRHGLRLHCDGARLWNAAVALGVEPAVLAEPFDSLSVCLSKGLAAPVGSLVVGSRDFIAEAVRKRKLLGGGMRQAGVLAAAGIVALTEMRDRLAEDHANAQRLAEGLAALGYRILHPVETNIVIFEQPDETDPAARAARWRAEGVLINPIGGRRYRAVTHYGITEADIEQALDVIQRAE</sequence>
<dbReference type="PANTHER" id="PTHR48097:SF9">
    <property type="entry name" value="L-THREONINE ALDOLASE"/>
    <property type="match status" value="1"/>
</dbReference>
<evidence type="ECO:0000256" key="1">
    <source>
        <dbReference type="ARBA" id="ARBA00001933"/>
    </source>
</evidence>
<keyword evidence="3" id="KW-0663">Pyridoxal phosphate</keyword>
<feature type="domain" description="Aromatic amino acid beta-eliminating lyase/threonine aldolase" evidence="6">
    <location>
        <begin position="5"/>
        <end position="286"/>
    </location>
</feature>
<comment type="cofactor">
    <cofactor evidence="1">
        <name>pyridoxal 5'-phosphate</name>
        <dbReference type="ChEBI" id="CHEBI:597326"/>
    </cofactor>
</comment>
<evidence type="ECO:0000256" key="4">
    <source>
        <dbReference type="ARBA" id="ARBA00023239"/>
    </source>
</evidence>
<dbReference type="InterPro" id="IPR015422">
    <property type="entry name" value="PyrdxlP-dep_Trfase_small"/>
</dbReference>
<dbReference type="GO" id="GO:0005829">
    <property type="term" value="C:cytosol"/>
    <property type="evidence" value="ECO:0007669"/>
    <property type="project" value="TreeGrafter"/>
</dbReference>
<evidence type="ECO:0000313" key="7">
    <source>
        <dbReference type="EMBL" id="KPL89262.1"/>
    </source>
</evidence>
<dbReference type="PATRIC" id="fig|872965.6.peg.333"/>
<name>A0A0P6YFZ4_9CHLR</name>
<dbReference type="FunFam" id="3.40.640.10:FF:000030">
    <property type="entry name" value="Low-specificity L-threonine aldolase"/>
    <property type="match status" value="1"/>
</dbReference>
<dbReference type="Proteomes" id="UP000050502">
    <property type="component" value="Unassembled WGS sequence"/>
</dbReference>
<dbReference type="NCBIfam" id="NF007825">
    <property type="entry name" value="PRK10534.1"/>
    <property type="match status" value="1"/>
</dbReference>
<evidence type="ECO:0000256" key="3">
    <source>
        <dbReference type="ARBA" id="ARBA00022898"/>
    </source>
</evidence>
<dbReference type="GO" id="GO:0008732">
    <property type="term" value="F:L-allo-threonine aldolase activity"/>
    <property type="evidence" value="ECO:0007669"/>
    <property type="project" value="TreeGrafter"/>
</dbReference>
<dbReference type="Gene3D" id="3.40.640.10">
    <property type="entry name" value="Type I PLP-dependent aspartate aminotransferase-like (Major domain)"/>
    <property type="match status" value="1"/>
</dbReference>
<dbReference type="GO" id="GO:0006567">
    <property type="term" value="P:L-threonine catabolic process"/>
    <property type="evidence" value="ECO:0007669"/>
    <property type="project" value="TreeGrafter"/>
</dbReference>
<dbReference type="PANTHER" id="PTHR48097">
    <property type="entry name" value="L-THREONINE ALDOLASE-RELATED"/>
    <property type="match status" value="1"/>
</dbReference>
<dbReference type="AlphaFoldDB" id="A0A0P6YFZ4"/>
<protein>
    <submittedName>
        <fullName evidence="7">Threonine aldolase</fullName>
    </submittedName>
</protein>
<feature type="modified residue" description="N6-(pyridoxal phosphate)lysine" evidence="5">
    <location>
        <position position="202"/>
    </location>
</feature>
<dbReference type="Gene3D" id="3.90.1150.10">
    <property type="entry name" value="Aspartate Aminotransferase, domain 1"/>
    <property type="match status" value="1"/>
</dbReference>
<evidence type="ECO:0000256" key="5">
    <source>
        <dbReference type="PIRSR" id="PIRSR017617-1"/>
    </source>
</evidence>
<dbReference type="InterPro" id="IPR001597">
    <property type="entry name" value="ArAA_b-elim_lyase/Thr_aldolase"/>
</dbReference>
<comment type="similarity">
    <text evidence="2">Belongs to the threonine aldolase family.</text>
</comment>
<dbReference type="SUPFAM" id="SSF53383">
    <property type="entry name" value="PLP-dependent transferases"/>
    <property type="match status" value="1"/>
</dbReference>
<evidence type="ECO:0000259" key="6">
    <source>
        <dbReference type="Pfam" id="PF01212"/>
    </source>
</evidence>
<comment type="caution">
    <text evidence="7">The sequence shown here is derived from an EMBL/GenBank/DDBJ whole genome shotgun (WGS) entry which is preliminary data.</text>
</comment>